<organism evidence="1 2">
    <name type="scientific">Citrifermentans bremense</name>
    <dbReference type="NCBI Taxonomy" id="60035"/>
    <lineage>
        <taxon>Bacteria</taxon>
        <taxon>Pseudomonadati</taxon>
        <taxon>Thermodesulfobacteriota</taxon>
        <taxon>Desulfuromonadia</taxon>
        <taxon>Geobacterales</taxon>
        <taxon>Geobacteraceae</taxon>
        <taxon>Citrifermentans</taxon>
    </lineage>
</organism>
<name>A0A7R7IZ49_9BACT</name>
<dbReference type="EMBL" id="AP023213">
    <property type="protein sequence ID" value="BCO11261.1"/>
    <property type="molecule type" value="Genomic_DNA"/>
</dbReference>
<sequence length="41" mass="4707">MPSRAVWSGSRIKLVKLGEWLEARSFSHFFVQGSMLLRLAN</sequence>
<evidence type="ECO:0000313" key="1">
    <source>
        <dbReference type="EMBL" id="BCO11261.1"/>
    </source>
</evidence>
<accession>A0A7R7IZ49</accession>
<dbReference type="AlphaFoldDB" id="A0A7R7IZ49"/>
<dbReference type="Proteomes" id="UP000515472">
    <property type="component" value="Chromosome"/>
</dbReference>
<proteinExistence type="predicted"/>
<gene>
    <name evidence="1" type="ORF">GEOBRER4_n1172</name>
</gene>
<reference evidence="1 2" key="1">
    <citation type="submission" date="2020-06" db="EMBL/GenBank/DDBJ databases">
        <title>Interaction of electrochemicaly active bacteria, Geobacter bremensis R4 on different carbon anode.</title>
        <authorList>
            <person name="Meng L."/>
            <person name="Yoshida N."/>
        </authorList>
    </citation>
    <scope>NUCLEOTIDE SEQUENCE [LARGE SCALE GENOMIC DNA]</scope>
    <source>
        <strain evidence="1 2">R4</strain>
    </source>
</reference>
<evidence type="ECO:0000313" key="2">
    <source>
        <dbReference type="Proteomes" id="UP000515472"/>
    </source>
</evidence>
<protein>
    <submittedName>
        <fullName evidence="1">Uncharacterized protein</fullName>
    </submittedName>
</protein>
<keyword evidence="2" id="KW-1185">Reference proteome</keyword>